<dbReference type="InterPro" id="IPR044974">
    <property type="entry name" value="Disease_R_plants"/>
</dbReference>
<dbReference type="SUPFAM" id="SSF52540">
    <property type="entry name" value="P-loop containing nucleoside triphosphate hydrolases"/>
    <property type="match status" value="1"/>
</dbReference>
<evidence type="ECO:0000313" key="7">
    <source>
        <dbReference type="Proteomes" id="UP000008810"/>
    </source>
</evidence>
<dbReference type="Gramene" id="PNT65329">
    <property type="protein sequence ID" value="PNT65329"/>
    <property type="gene ID" value="BRADI_4g40482v3"/>
</dbReference>
<dbReference type="Gene3D" id="3.80.10.10">
    <property type="entry name" value="Ribonuclease Inhibitor"/>
    <property type="match status" value="1"/>
</dbReference>
<dbReference type="InterPro" id="IPR027417">
    <property type="entry name" value="P-loop_NTPase"/>
</dbReference>
<dbReference type="Pfam" id="PF23598">
    <property type="entry name" value="LRR_14"/>
    <property type="match status" value="1"/>
</dbReference>
<dbReference type="GO" id="GO:0002758">
    <property type="term" value="P:innate immune response-activating signaling pathway"/>
    <property type="evidence" value="ECO:0007669"/>
    <property type="project" value="UniProtKB-ARBA"/>
</dbReference>
<dbReference type="InterPro" id="IPR036388">
    <property type="entry name" value="WH-like_DNA-bd_sf"/>
</dbReference>
<dbReference type="SUPFAM" id="SSF52058">
    <property type="entry name" value="L domain-like"/>
    <property type="match status" value="1"/>
</dbReference>
<evidence type="ECO:0000313" key="6">
    <source>
        <dbReference type="EnsemblPlants" id="PNT65329"/>
    </source>
</evidence>
<evidence type="ECO:0000313" key="5">
    <source>
        <dbReference type="EMBL" id="PNT65329.1"/>
    </source>
</evidence>
<evidence type="ECO:0000259" key="4">
    <source>
        <dbReference type="Pfam" id="PF23598"/>
    </source>
</evidence>
<dbReference type="Pfam" id="PF23559">
    <property type="entry name" value="WHD_DRP"/>
    <property type="match status" value="1"/>
</dbReference>
<evidence type="ECO:0000256" key="2">
    <source>
        <dbReference type="ARBA" id="ARBA00022821"/>
    </source>
</evidence>
<feature type="domain" description="Disease resistance R13L4/SHOC-2-like LRR" evidence="4">
    <location>
        <begin position="244"/>
        <end position="605"/>
    </location>
</feature>
<feature type="domain" description="Disease resistance protein winged helix" evidence="3">
    <location>
        <begin position="129"/>
        <end position="199"/>
    </location>
</feature>
<dbReference type="PRINTS" id="PR00364">
    <property type="entry name" value="DISEASERSIST"/>
</dbReference>
<dbReference type="InterPro" id="IPR042197">
    <property type="entry name" value="Apaf_helical"/>
</dbReference>
<dbReference type="EMBL" id="CM000883">
    <property type="protein sequence ID" value="PNT65329.1"/>
    <property type="molecule type" value="Genomic_DNA"/>
</dbReference>
<keyword evidence="1" id="KW-0677">Repeat</keyword>
<dbReference type="AlphaFoldDB" id="A0A2K2CTH2"/>
<reference evidence="5 6" key="1">
    <citation type="journal article" date="2010" name="Nature">
        <title>Genome sequencing and analysis of the model grass Brachypodium distachyon.</title>
        <authorList>
            <consortium name="International Brachypodium Initiative"/>
        </authorList>
    </citation>
    <scope>NUCLEOTIDE SEQUENCE [LARGE SCALE GENOMIC DNA]</scope>
    <source>
        <strain evidence="5 6">Bd21</strain>
    </source>
</reference>
<dbReference type="InterPro" id="IPR058922">
    <property type="entry name" value="WHD_DRP"/>
</dbReference>
<evidence type="ECO:0000256" key="1">
    <source>
        <dbReference type="ARBA" id="ARBA00022737"/>
    </source>
</evidence>
<dbReference type="Gene3D" id="1.10.10.10">
    <property type="entry name" value="Winged helix-like DNA-binding domain superfamily/Winged helix DNA-binding domain"/>
    <property type="match status" value="1"/>
</dbReference>
<dbReference type="GO" id="GO:0042742">
    <property type="term" value="P:defense response to bacterium"/>
    <property type="evidence" value="ECO:0007669"/>
    <property type="project" value="UniProtKB-ARBA"/>
</dbReference>
<sequence length="617" mass="70440">MTTTRIHDVAKSCCSSHGDLVYKIQPLSAADSKKLFFKRIFDCEEKCPLNLKEASDNILKKCGGLPLAINAISSMLATGKTKEEWDHLRLSIGFARGKNSDIDTLDYILSLSYFDLPLYLRSCLLYLTMFPEDYEIEMQRLVQRWISEGLIHGEAGRDLIELGETYFHELVNRSLIQPVDIGYDGKASRCRVHDTVLDFLIYKSTEENFCTMLSSHVKSDSRVRRLSLMENEDPGSVEQLDLSHARSLFAFGFTRKYFPSLVNLNALRMLDLHGCRRLVNHHIKDIGRLFQLRYLNISWTAINELPRQIGDLEYLETLDASFTGLVELPESVTRLKRLARLFVPAKIKLPDEIGNMNSLQELWDINPFKQSLNFLEELGKLTNLRNLRIIWDSDGSDDASYKGKELVSSLCKLDASNLRTLHIEFYLTEREATLIRHPFFPALNSIREIQLRSGKLCWISKCLLSFANLQSLHIIGDTEIKQRDLDMVGSIATLLEFKLRYCRCVGPIIIGRGFPQLQKLAFYYSYMQLTFEVGAMPNVKKLDFSIHLKSFKSAGGGFDFGIQHLSSLASIRVTISCDGARAAYVESTERSFRSMAEANPNRPTLEITRELTEDMLE</sequence>
<gene>
    <name evidence="5" type="ORF">BRADI_4g40482v3</name>
</gene>
<evidence type="ECO:0000259" key="3">
    <source>
        <dbReference type="Pfam" id="PF23559"/>
    </source>
</evidence>
<dbReference type="EnsemblPlants" id="PNT65329">
    <property type="protein sequence ID" value="PNT65329"/>
    <property type="gene ID" value="BRADI_4g40482v3"/>
</dbReference>
<dbReference type="InterPro" id="IPR055414">
    <property type="entry name" value="LRR_R13L4/SHOC2-like"/>
</dbReference>
<accession>A0A2K2CTH2</accession>
<reference evidence="6" key="3">
    <citation type="submission" date="2018-08" db="UniProtKB">
        <authorList>
            <consortium name="EnsemblPlants"/>
        </authorList>
    </citation>
    <scope>IDENTIFICATION</scope>
    <source>
        <strain evidence="6">cv. Bd21</strain>
    </source>
</reference>
<dbReference type="Gene3D" id="1.10.8.430">
    <property type="entry name" value="Helical domain of apoptotic protease-activating factors"/>
    <property type="match status" value="1"/>
</dbReference>
<dbReference type="GO" id="GO:0098542">
    <property type="term" value="P:defense response to other organism"/>
    <property type="evidence" value="ECO:0000318"/>
    <property type="project" value="GO_Central"/>
</dbReference>
<protein>
    <submittedName>
        <fullName evidence="5 6">Uncharacterized protein</fullName>
    </submittedName>
</protein>
<dbReference type="PANTHER" id="PTHR23155:SF901">
    <property type="entry name" value="DISEASE RESISTANCE PROTEIN RPM1"/>
    <property type="match status" value="1"/>
</dbReference>
<name>A0A2K2CTH2_BRADI</name>
<dbReference type="OrthoDB" id="687203at2759"/>
<reference evidence="5" key="2">
    <citation type="submission" date="2017-06" db="EMBL/GenBank/DDBJ databases">
        <title>WGS assembly of Brachypodium distachyon.</title>
        <authorList>
            <consortium name="The International Brachypodium Initiative"/>
            <person name="Lucas S."/>
            <person name="Harmon-Smith M."/>
            <person name="Lail K."/>
            <person name="Tice H."/>
            <person name="Grimwood J."/>
            <person name="Bruce D."/>
            <person name="Barry K."/>
            <person name="Shu S."/>
            <person name="Lindquist E."/>
            <person name="Wang M."/>
            <person name="Pitluck S."/>
            <person name="Vogel J.P."/>
            <person name="Garvin D.F."/>
            <person name="Mockler T.C."/>
            <person name="Schmutz J."/>
            <person name="Rokhsar D."/>
            <person name="Bevan M.W."/>
        </authorList>
    </citation>
    <scope>NUCLEOTIDE SEQUENCE</scope>
    <source>
        <strain evidence="5">Bd21</strain>
    </source>
</reference>
<dbReference type="Proteomes" id="UP000008810">
    <property type="component" value="Chromosome 4"/>
</dbReference>
<keyword evidence="7" id="KW-1185">Reference proteome</keyword>
<dbReference type="GO" id="GO:0043531">
    <property type="term" value="F:ADP binding"/>
    <property type="evidence" value="ECO:0007669"/>
    <property type="project" value="InterPro"/>
</dbReference>
<dbReference type="GO" id="GO:0009626">
    <property type="term" value="P:plant-type hypersensitive response"/>
    <property type="evidence" value="ECO:0007669"/>
    <property type="project" value="UniProtKB-ARBA"/>
</dbReference>
<organism evidence="5">
    <name type="scientific">Brachypodium distachyon</name>
    <name type="common">Purple false brome</name>
    <name type="synonym">Trachynia distachya</name>
    <dbReference type="NCBI Taxonomy" id="15368"/>
    <lineage>
        <taxon>Eukaryota</taxon>
        <taxon>Viridiplantae</taxon>
        <taxon>Streptophyta</taxon>
        <taxon>Embryophyta</taxon>
        <taxon>Tracheophyta</taxon>
        <taxon>Spermatophyta</taxon>
        <taxon>Magnoliopsida</taxon>
        <taxon>Liliopsida</taxon>
        <taxon>Poales</taxon>
        <taxon>Poaceae</taxon>
        <taxon>BOP clade</taxon>
        <taxon>Pooideae</taxon>
        <taxon>Stipodae</taxon>
        <taxon>Brachypodieae</taxon>
        <taxon>Brachypodium</taxon>
    </lineage>
</organism>
<dbReference type="InParanoid" id="A0A2K2CTH2"/>
<dbReference type="InterPro" id="IPR032675">
    <property type="entry name" value="LRR_dom_sf"/>
</dbReference>
<keyword evidence="2" id="KW-0611">Plant defense</keyword>
<proteinExistence type="predicted"/>
<dbReference type="FunFam" id="1.10.10.10:FF:000322">
    <property type="entry name" value="Probable disease resistance protein At1g63360"/>
    <property type="match status" value="1"/>
</dbReference>
<dbReference type="PANTHER" id="PTHR23155">
    <property type="entry name" value="DISEASE RESISTANCE PROTEIN RP"/>
    <property type="match status" value="1"/>
</dbReference>